<dbReference type="EMBL" id="MQTW01000075">
    <property type="protein sequence ID" value="RYC87479.1"/>
    <property type="molecule type" value="Genomic_DNA"/>
</dbReference>
<proteinExistence type="predicted"/>
<evidence type="ECO:0000313" key="3">
    <source>
        <dbReference type="Proteomes" id="UP000290540"/>
    </source>
</evidence>
<reference evidence="2 3" key="1">
    <citation type="submission" date="2016-12" db="EMBL/GenBank/DDBJ databases">
        <title>Draft genome sequence of Fusarium oxysporum causing rot on Narcissus.</title>
        <authorList>
            <person name="Armitage A.D."/>
            <person name="Taylor A."/>
            <person name="Clarkson J.P."/>
            <person name="Harrison R.J."/>
            <person name="Jackson A.C."/>
        </authorList>
    </citation>
    <scope>NUCLEOTIDE SEQUENCE [LARGE SCALE GENOMIC DNA]</scope>
    <source>
        <strain evidence="2 3">N139</strain>
    </source>
</reference>
<sequence length="167" mass="18148">MGEHTGKSSGAQQGTELPIESSGKAMNQTAPIPPARFRWDKLRPETMTVSDYYKIPKGALDGFAALSGDTASSLLLKARQNEESLNADNTIPITTESDGDSNDSAQQDGYSQEKQSGQEAATVTEQNADSDVEEFMTGGFNYCYWRAAKRPGNQWSRNDAMLALQAE</sequence>
<organism evidence="2 3">
    <name type="scientific">Fusarium oxysporum f. sp. narcissi</name>
    <dbReference type="NCBI Taxonomy" id="451672"/>
    <lineage>
        <taxon>Eukaryota</taxon>
        <taxon>Fungi</taxon>
        <taxon>Dikarya</taxon>
        <taxon>Ascomycota</taxon>
        <taxon>Pezizomycotina</taxon>
        <taxon>Sordariomycetes</taxon>
        <taxon>Hypocreomycetidae</taxon>
        <taxon>Hypocreales</taxon>
        <taxon>Nectriaceae</taxon>
        <taxon>Fusarium</taxon>
        <taxon>Fusarium oxysporum species complex</taxon>
    </lineage>
</organism>
<evidence type="ECO:0000256" key="1">
    <source>
        <dbReference type="SAM" id="MobiDB-lite"/>
    </source>
</evidence>
<dbReference type="Proteomes" id="UP000290540">
    <property type="component" value="Unassembled WGS sequence"/>
</dbReference>
<evidence type="ECO:0000313" key="2">
    <source>
        <dbReference type="EMBL" id="RYC87479.1"/>
    </source>
</evidence>
<protein>
    <submittedName>
        <fullName evidence="2">Uncharacterized protein</fullName>
    </submittedName>
</protein>
<feature type="region of interest" description="Disordered" evidence="1">
    <location>
        <begin position="1"/>
        <end position="43"/>
    </location>
</feature>
<feature type="region of interest" description="Disordered" evidence="1">
    <location>
        <begin position="81"/>
        <end position="130"/>
    </location>
</feature>
<accession>A0A4V1S060</accession>
<dbReference type="AlphaFoldDB" id="A0A4V1S060"/>
<gene>
    <name evidence="2" type="ORF">BFJ63_vAg9642</name>
</gene>
<comment type="caution">
    <text evidence="2">The sequence shown here is derived from an EMBL/GenBank/DDBJ whole genome shotgun (WGS) entry which is preliminary data.</text>
</comment>
<name>A0A4V1S060_FUSOX</name>
<feature type="compositionally biased region" description="Polar residues" evidence="1">
    <location>
        <begin position="83"/>
        <end position="127"/>
    </location>
</feature>